<evidence type="ECO:0000313" key="1">
    <source>
        <dbReference type="Proteomes" id="UP000095282"/>
    </source>
</evidence>
<dbReference type="AlphaFoldDB" id="A0A1I7UMJ9"/>
<proteinExistence type="predicted"/>
<dbReference type="Proteomes" id="UP000095282">
    <property type="component" value="Unplaced"/>
</dbReference>
<sequence length="166" mass="19539">MLKKRGMEKVNVAIGTYTAIRFEAEDRRLDNCFYVSLLSEIQEDSRIEYLKIGDIVVKTTKEKDERGCVYFYYEDHFIGIQTLSEIVSDFFSVPIHRLFVSGARNINDPRRAIDWIMGRQETIAQCSVHWEETSDEDLTYFLDTSRITKKLSLFVKTSENFQYSFK</sequence>
<reference evidence="2" key="1">
    <citation type="submission" date="2016-11" db="UniProtKB">
        <authorList>
            <consortium name="WormBaseParasite"/>
        </authorList>
    </citation>
    <scope>IDENTIFICATION</scope>
</reference>
<organism evidence="1 2">
    <name type="scientific">Caenorhabditis tropicalis</name>
    <dbReference type="NCBI Taxonomy" id="1561998"/>
    <lineage>
        <taxon>Eukaryota</taxon>
        <taxon>Metazoa</taxon>
        <taxon>Ecdysozoa</taxon>
        <taxon>Nematoda</taxon>
        <taxon>Chromadorea</taxon>
        <taxon>Rhabditida</taxon>
        <taxon>Rhabditina</taxon>
        <taxon>Rhabditomorpha</taxon>
        <taxon>Rhabditoidea</taxon>
        <taxon>Rhabditidae</taxon>
        <taxon>Peloderinae</taxon>
        <taxon>Caenorhabditis</taxon>
    </lineage>
</organism>
<keyword evidence="1" id="KW-1185">Reference proteome</keyword>
<accession>A0A1I7UMJ9</accession>
<dbReference type="WBParaSite" id="Csp11.Scaffold630.g17469.t1">
    <property type="protein sequence ID" value="Csp11.Scaffold630.g17469.t1"/>
    <property type="gene ID" value="Csp11.Scaffold630.g17469"/>
</dbReference>
<name>A0A1I7UMJ9_9PELO</name>
<evidence type="ECO:0000313" key="2">
    <source>
        <dbReference type="WBParaSite" id="Csp11.Scaffold630.g17469.t1"/>
    </source>
</evidence>
<protein>
    <submittedName>
        <fullName evidence="2">DUF4265 domain-containing protein</fullName>
    </submittedName>
</protein>